<dbReference type="OMA" id="KQPFYNV"/>
<dbReference type="STRING" id="126957.T1J6H4"/>
<dbReference type="AlphaFoldDB" id="T1J6H4"/>
<dbReference type="EMBL" id="JH431878">
    <property type="status" value="NOT_ANNOTATED_CDS"/>
    <property type="molecule type" value="Genomic_DNA"/>
</dbReference>
<evidence type="ECO:0000313" key="2">
    <source>
        <dbReference type="EnsemblMetazoa" id="SMAR009244-PA"/>
    </source>
</evidence>
<dbReference type="PANTHER" id="PTHR31350">
    <property type="entry name" value="SI:DKEY-261L7.2"/>
    <property type="match status" value="1"/>
</dbReference>
<accession>T1J6H4</accession>
<name>T1J6H4_STRMM</name>
<feature type="domain" description="Hemimethylated DNA-binding" evidence="1">
    <location>
        <begin position="360"/>
        <end position="457"/>
    </location>
</feature>
<dbReference type="InterPro" id="IPR011722">
    <property type="entry name" value="Hemimethylated_DNA-bd_dom"/>
</dbReference>
<dbReference type="HOGENOM" id="CLU_021098_0_0_1"/>
<keyword evidence="3" id="KW-1185">Reference proteome</keyword>
<dbReference type="SUPFAM" id="SSF141255">
    <property type="entry name" value="YccV-like"/>
    <property type="match status" value="1"/>
</dbReference>
<sequence>MLAVRRLTPQAARIVSHIDFNLTEKYYVEKALRFAKHIYLKTKWEEFLNLDAEAQSIESGTILLAQWCQPTIVVRQETVAKQLDDLAWLMINELSEKYKKHPLLELKHLVKTKLMQSVWTPAQCRSILESMNQVLFEQLNYQGNRENFYEADNSYINKVLERGTGNPITMCVLYAAVAQRLGVLCEPVNFPAHFLLRWKEHPTLSGGQEYTYIDVFNRGQFMPEKECVTVLPSTFAFTQAVYEAVPNIRIFQRMAHNLVEIGRQQNNTSDCLLCLRNALELVLLLQPEDTDSRLLLVRVYLHLNINLGEVLSILQHIQATDPTRCGIVAYMFQICRTKLETKRIDKTICQPNESKFRVSDVQFAIGMIMTHKRFNYSCVIYGWDPQCAADNDWVVQMGVNNLSKQRYQPFYHVLVNDGSNRYAAQENLEIASEPSCLTHAEIGRYFSAFNGTYYVPNDEKAKEYPQDEAARAALIQHDYVPS</sequence>
<organism evidence="2 3">
    <name type="scientific">Strigamia maritima</name>
    <name type="common">European centipede</name>
    <name type="synonym">Geophilus maritimus</name>
    <dbReference type="NCBI Taxonomy" id="126957"/>
    <lineage>
        <taxon>Eukaryota</taxon>
        <taxon>Metazoa</taxon>
        <taxon>Ecdysozoa</taxon>
        <taxon>Arthropoda</taxon>
        <taxon>Myriapoda</taxon>
        <taxon>Chilopoda</taxon>
        <taxon>Pleurostigmophora</taxon>
        <taxon>Geophilomorpha</taxon>
        <taxon>Linotaeniidae</taxon>
        <taxon>Strigamia</taxon>
    </lineage>
</organism>
<evidence type="ECO:0000259" key="1">
    <source>
        <dbReference type="SMART" id="SM00992"/>
    </source>
</evidence>
<reference evidence="2" key="2">
    <citation type="submission" date="2015-02" db="UniProtKB">
        <authorList>
            <consortium name="EnsemblMetazoa"/>
        </authorList>
    </citation>
    <scope>IDENTIFICATION</scope>
</reference>
<dbReference type="Gene3D" id="2.30.30.390">
    <property type="entry name" value="Hemimethylated DNA-binding domain"/>
    <property type="match status" value="1"/>
</dbReference>
<dbReference type="PANTHER" id="PTHR31350:SF21">
    <property type="entry name" value="F-BOX ONLY PROTEIN 21"/>
    <property type="match status" value="1"/>
</dbReference>
<dbReference type="NCBIfam" id="TIGR02097">
    <property type="entry name" value="yccV"/>
    <property type="match status" value="1"/>
</dbReference>
<dbReference type="Pfam" id="PF08755">
    <property type="entry name" value="YccV-like"/>
    <property type="match status" value="1"/>
</dbReference>
<dbReference type="GO" id="GO:0003677">
    <property type="term" value="F:DNA binding"/>
    <property type="evidence" value="ECO:0007669"/>
    <property type="project" value="InterPro"/>
</dbReference>
<dbReference type="InterPro" id="IPR032698">
    <property type="entry name" value="SirB1_N"/>
</dbReference>
<dbReference type="Pfam" id="PF13369">
    <property type="entry name" value="Transglut_core2"/>
    <property type="match status" value="1"/>
</dbReference>
<reference evidence="3" key="1">
    <citation type="submission" date="2011-05" db="EMBL/GenBank/DDBJ databases">
        <authorList>
            <person name="Richards S.R."/>
            <person name="Qu J."/>
            <person name="Jiang H."/>
            <person name="Jhangiani S.N."/>
            <person name="Agravi P."/>
            <person name="Goodspeed R."/>
            <person name="Gross S."/>
            <person name="Mandapat C."/>
            <person name="Jackson L."/>
            <person name="Mathew T."/>
            <person name="Pu L."/>
            <person name="Thornton R."/>
            <person name="Saada N."/>
            <person name="Wilczek-Boney K.B."/>
            <person name="Lee S."/>
            <person name="Kovar C."/>
            <person name="Wu Y."/>
            <person name="Scherer S.E."/>
            <person name="Worley K.C."/>
            <person name="Muzny D.M."/>
            <person name="Gibbs R."/>
        </authorList>
    </citation>
    <scope>NUCLEOTIDE SEQUENCE</scope>
    <source>
        <strain evidence="3">Brora</strain>
    </source>
</reference>
<dbReference type="eggNOG" id="ENOG502QS7Z">
    <property type="taxonomic scope" value="Eukaryota"/>
</dbReference>
<dbReference type="PhylomeDB" id="T1J6H4"/>
<dbReference type="Proteomes" id="UP000014500">
    <property type="component" value="Unassembled WGS sequence"/>
</dbReference>
<dbReference type="EnsemblMetazoa" id="SMAR009244-RA">
    <property type="protein sequence ID" value="SMAR009244-PA"/>
    <property type="gene ID" value="SMAR009244"/>
</dbReference>
<proteinExistence type="predicted"/>
<protein>
    <recommendedName>
        <fullName evidence="1">Hemimethylated DNA-binding domain-containing protein</fullName>
    </recommendedName>
</protein>
<dbReference type="SMART" id="SM00992">
    <property type="entry name" value="YccV-like"/>
    <property type="match status" value="1"/>
</dbReference>
<dbReference type="InterPro" id="IPR036623">
    <property type="entry name" value="Hemimethylated_DNA-bd_sf"/>
</dbReference>
<evidence type="ECO:0000313" key="3">
    <source>
        <dbReference type="Proteomes" id="UP000014500"/>
    </source>
</evidence>